<proteinExistence type="predicted"/>
<dbReference type="SUPFAM" id="SSF82771">
    <property type="entry name" value="GIY-YIG endonuclease"/>
    <property type="match status" value="1"/>
</dbReference>
<name>W8W1N6_9VIRU</name>
<sequence length="287" mass="34318">MSKIGYIYAIENNFDNNVYVGRTIKTIKDRFTQHKHSALTRPNCLLHKFMALHGPENFTVRKLRKVKYNSIIELDLIEEECIRDYGSLNTVYNNKCYEMGNISLKEIVKERKPRVNTTFKQLILPSSEEIIKIAFENTLNNKLLSIQSFLNLFLNEEDMVIKIINEKVVNNKIYVEAMLFEWLGYDGIENKKKQTFIKLLENNNIEYQEIDYKDPLIKYFIEIQEEIETMRKVDLPRKRWLIMEPKDFKEAIMCLTTKRSKEIRKYYLLLEELIQLYGTYTTQFESK</sequence>
<reference evidence="2 3" key="1">
    <citation type="submission" date="2013-03" db="EMBL/GenBank/DDBJ databases">
        <title>Genomic and evolutionary features of invertebrate iridoviruse.</title>
        <authorList>
            <person name="Piegu B."/>
            <person name="Guizard S."/>
            <person name="Bideshi D."/>
            <person name="Spears T."/>
            <person name="Federici B."/>
            <person name="Bigot Y."/>
        </authorList>
    </citation>
    <scope>NUCLEOTIDE SEQUENCE [LARGE SCALE GENOMIC DNA]</scope>
</reference>
<dbReference type="KEGG" id="vg:18501198"/>
<dbReference type="Pfam" id="PF10553">
    <property type="entry name" value="MSV199"/>
    <property type="match status" value="1"/>
</dbReference>
<dbReference type="PROSITE" id="PS50164">
    <property type="entry name" value="GIY_YIG"/>
    <property type="match status" value="1"/>
</dbReference>
<gene>
    <name evidence="2" type="primary">003L</name>
    <name evidence="2" type="ORF">IIV30_003L</name>
</gene>
<evidence type="ECO:0000313" key="2">
    <source>
        <dbReference type="EMBL" id="CCV02198.1"/>
    </source>
</evidence>
<dbReference type="InterPro" id="IPR000305">
    <property type="entry name" value="GIY-YIG_endonuc"/>
</dbReference>
<protein>
    <recommendedName>
        <fullName evidence="1">GIY-YIG domain-containing protein</fullName>
    </recommendedName>
</protein>
<feature type="domain" description="GIY-YIG" evidence="1">
    <location>
        <begin position="3"/>
        <end position="94"/>
    </location>
</feature>
<dbReference type="GeneID" id="18501198"/>
<evidence type="ECO:0000259" key="1">
    <source>
        <dbReference type="PROSITE" id="PS50164"/>
    </source>
</evidence>
<dbReference type="Gene3D" id="3.40.1440.10">
    <property type="entry name" value="GIY-YIG endonuclease"/>
    <property type="match status" value="1"/>
</dbReference>
<accession>W8W1N6</accession>
<dbReference type="CDD" id="cd10443">
    <property type="entry name" value="GIY-YIG_HE_Tlr8p_PBC-V_like"/>
    <property type="match status" value="1"/>
</dbReference>
<dbReference type="RefSeq" id="YP_009010297.1">
    <property type="nucleotide sequence ID" value="NC_023611.1"/>
</dbReference>
<evidence type="ECO:0000313" key="3">
    <source>
        <dbReference type="Proteomes" id="UP000136450"/>
    </source>
</evidence>
<dbReference type="InterPro" id="IPR018879">
    <property type="entry name" value="MSV199_dom"/>
</dbReference>
<dbReference type="Pfam" id="PF01541">
    <property type="entry name" value="GIY-YIG"/>
    <property type="match status" value="1"/>
</dbReference>
<dbReference type="InterPro" id="IPR035901">
    <property type="entry name" value="GIY-YIG_endonuc_sf"/>
</dbReference>
<dbReference type="EMBL" id="HF920636">
    <property type="protein sequence ID" value="CCV02198.1"/>
    <property type="molecule type" value="Genomic_DNA"/>
</dbReference>
<dbReference type="Proteomes" id="UP000136450">
    <property type="component" value="Segment"/>
</dbReference>
<dbReference type="OrthoDB" id="33789at10239"/>
<organism evidence="2 3">
    <name type="scientific">Invertebrate iridescent virus 30</name>
    <dbReference type="NCBI Taxonomy" id="345585"/>
    <lineage>
        <taxon>Viruses</taxon>
        <taxon>Varidnaviria</taxon>
        <taxon>Bamfordvirae</taxon>
        <taxon>Nucleocytoviricota</taxon>
        <taxon>Megaviricetes</taxon>
        <taxon>Pimascovirales</taxon>
        <taxon>Pimascovirales incertae sedis</taxon>
        <taxon>Iridoviridae</taxon>
        <taxon>Betairidovirinae</taxon>
        <taxon>Chloriridovirus</taxon>
        <taxon>Chloriridovirus simulium1</taxon>
        <taxon>Invertebrate iridescent virus 22</taxon>
    </lineage>
</organism>